<dbReference type="InterPro" id="IPR036397">
    <property type="entry name" value="RNaseH_sf"/>
</dbReference>
<dbReference type="InterPro" id="IPR015378">
    <property type="entry name" value="Transposase-like_Mu_C"/>
</dbReference>
<evidence type="ECO:0000313" key="3">
    <source>
        <dbReference type="EMBL" id="MFE8698292.1"/>
    </source>
</evidence>
<dbReference type="InterPro" id="IPR001584">
    <property type="entry name" value="Integrase_cat-core"/>
</dbReference>
<name>A0ABW6K2A0_9BACI</name>
<evidence type="ECO:0000313" key="4">
    <source>
        <dbReference type="Proteomes" id="UP001601058"/>
    </source>
</evidence>
<feature type="compositionally biased region" description="Basic and acidic residues" evidence="1">
    <location>
        <begin position="657"/>
        <end position="676"/>
    </location>
</feature>
<dbReference type="Proteomes" id="UP001601058">
    <property type="component" value="Unassembled WGS sequence"/>
</dbReference>
<protein>
    <submittedName>
        <fullName evidence="3">Mu transposase C-terminal domain-containing protein</fullName>
    </submittedName>
</protein>
<proteinExistence type="predicted"/>
<dbReference type="InterPro" id="IPR012337">
    <property type="entry name" value="RNaseH-like_sf"/>
</dbReference>
<dbReference type="Gene3D" id="3.30.420.10">
    <property type="entry name" value="Ribonuclease H-like superfamily/Ribonuclease H"/>
    <property type="match status" value="1"/>
</dbReference>
<dbReference type="PROSITE" id="PS50994">
    <property type="entry name" value="INTEGRASE"/>
    <property type="match status" value="1"/>
</dbReference>
<reference evidence="3 4" key="1">
    <citation type="submission" date="2024-08" db="EMBL/GenBank/DDBJ databases">
        <title>Two novel Cytobacillus novel species.</title>
        <authorList>
            <person name="Liu G."/>
        </authorList>
    </citation>
    <scope>NUCLEOTIDE SEQUENCE [LARGE SCALE GENOMIC DNA]</scope>
    <source>
        <strain evidence="3 4">FJAT-53684</strain>
    </source>
</reference>
<dbReference type="EMBL" id="JBIACJ010000012">
    <property type="protein sequence ID" value="MFE8698292.1"/>
    <property type="molecule type" value="Genomic_DNA"/>
</dbReference>
<dbReference type="RefSeq" id="WP_389222543.1">
    <property type="nucleotide sequence ID" value="NZ_JBIACJ010000012.1"/>
</dbReference>
<feature type="domain" description="Integrase catalytic" evidence="2">
    <location>
        <begin position="279"/>
        <end position="498"/>
    </location>
</feature>
<comment type="caution">
    <text evidence="3">The sequence shown here is derived from an EMBL/GenBank/DDBJ whole genome shotgun (WGS) entry which is preliminary data.</text>
</comment>
<sequence length="708" mass="82795">MELLENMLLQFKDGRTIRVVYNNRLSSIVRVIDMEGNRWAYEMEKDSIFSLFELNEISKLTEDYFYRHVVEEDLSNAEKTRRDRAWEIVTYVYAQLENEEQMFMTKYRDQAMKRAVAVYQINYRTVKSYLIAYWKYGKIRNALLPSFHMCGARGQEKKGGERKRGRPSSISSQQGVNVDEKIKKYFRTGLNRYYYNDKQNTLKVSYELTIRDFFTEKEQDHNGNTISILKDTSKIPSYHQFLYWFRKFNDPKKEVSMRNGSRVYHQKYRGIIGNSTQDAGSGPATLWQTDSTPLDVHCVSINRNILVGKPLFHLVIDVYSRLIVGFSLSFESLNSYSGAMMALLNSMTPKKEFCKRYGIEIKDEWDVDCVPQRIFTDRGELNGKQIEGAIEGLGISVQNSPPYFPQAKGIVETMFNQIHSRIKPHIDGAVINGNRVRERGEKDFRLKANLTIDEVTAILIKCIVFYNNHHVIEGYPLTEEMIAEGVEKIPRKIWEFGLKHQKGQLRVLPEEVIRMHLLPTQAGSITAKGVKFKQLLYASEYSLKNNWFQRARINGSSKIKIWYDPRNLTHIYTANEENNGFHKFTLLDHLTKFKNKGIEEVDQIIKHERSIDSKGKERELKEKVKLFDDIEKIVTTGKQKTEEQKDNSISKTQKLKGIKENQRKERQHQRDLLTKENDNLLKQEEIARENIVDELDLFRSLQGVDENE</sequence>
<dbReference type="Pfam" id="PF09299">
    <property type="entry name" value="Mu-transpos_C"/>
    <property type="match status" value="1"/>
</dbReference>
<evidence type="ECO:0000259" key="2">
    <source>
        <dbReference type="PROSITE" id="PS50994"/>
    </source>
</evidence>
<evidence type="ECO:0000256" key="1">
    <source>
        <dbReference type="SAM" id="MobiDB-lite"/>
    </source>
</evidence>
<accession>A0ABW6K2A0</accession>
<dbReference type="SUPFAM" id="SSF53098">
    <property type="entry name" value="Ribonuclease H-like"/>
    <property type="match status" value="1"/>
</dbReference>
<feature type="region of interest" description="Disordered" evidence="1">
    <location>
        <begin position="154"/>
        <end position="175"/>
    </location>
</feature>
<feature type="region of interest" description="Disordered" evidence="1">
    <location>
        <begin position="639"/>
        <end position="676"/>
    </location>
</feature>
<gene>
    <name evidence="3" type="ORF">ACFYKT_18370</name>
</gene>
<feature type="compositionally biased region" description="Basic and acidic residues" evidence="1">
    <location>
        <begin position="639"/>
        <end position="648"/>
    </location>
</feature>
<organism evidence="3 4">
    <name type="scientific">Cytobacillus mangrovibacter</name>
    <dbReference type="NCBI Taxonomy" id="3299024"/>
    <lineage>
        <taxon>Bacteria</taxon>
        <taxon>Bacillati</taxon>
        <taxon>Bacillota</taxon>
        <taxon>Bacilli</taxon>
        <taxon>Bacillales</taxon>
        <taxon>Bacillaceae</taxon>
        <taxon>Cytobacillus</taxon>
    </lineage>
</organism>
<keyword evidence="4" id="KW-1185">Reference proteome</keyword>